<evidence type="ECO:0000313" key="2">
    <source>
        <dbReference type="Proteomes" id="UP000515307"/>
    </source>
</evidence>
<dbReference type="Proteomes" id="UP000515307">
    <property type="component" value="Chromosome"/>
</dbReference>
<name>A0A7G7BEH6_9ACTN</name>
<reference evidence="2" key="1">
    <citation type="submission" date="2019-10" db="EMBL/GenBank/DDBJ databases">
        <title>Antimicrobial potential of Antarctic Bacteria.</title>
        <authorList>
            <person name="Benaud N."/>
            <person name="Edwards R.J."/>
            <person name="Ferrari B.C."/>
        </authorList>
    </citation>
    <scope>NUCLEOTIDE SEQUENCE [LARGE SCALE GENOMIC DNA]</scope>
    <source>
        <strain evidence="2">NBSH44</strain>
    </source>
</reference>
<organism evidence="1 2">
    <name type="scientific">Streptomyces finlayi</name>
    <dbReference type="NCBI Taxonomy" id="67296"/>
    <lineage>
        <taxon>Bacteria</taxon>
        <taxon>Bacillati</taxon>
        <taxon>Actinomycetota</taxon>
        <taxon>Actinomycetes</taxon>
        <taxon>Kitasatosporales</taxon>
        <taxon>Streptomycetaceae</taxon>
        <taxon>Streptomyces</taxon>
    </lineage>
</organism>
<keyword evidence="2" id="KW-1185">Reference proteome</keyword>
<evidence type="ECO:0000313" key="1">
    <source>
        <dbReference type="EMBL" id="QNE73741.1"/>
    </source>
</evidence>
<proteinExistence type="predicted"/>
<dbReference type="KEGG" id="sfiy:F0344_03155"/>
<sequence>MAAMTRLSVRTDRRRSGTPVPAAVGWVLVLLATVFCCSLSTAAASSPSGDVRLTAAARAMTPAPETAASLVMAHAPDRGGVGSSCHGASDHSSAVVLPGPPALSGLPTVLAPAQAVPLTGGAAIRGPSNDGVGAVDRLRLQIQRI</sequence>
<dbReference type="AlphaFoldDB" id="A0A7G7BEH6"/>
<dbReference type="EMBL" id="CP045702">
    <property type="protein sequence ID" value="QNE73741.1"/>
    <property type="molecule type" value="Genomic_DNA"/>
</dbReference>
<accession>A0A7G7BEH6</accession>
<gene>
    <name evidence="1" type="ORF">F0344_03155</name>
</gene>
<protein>
    <submittedName>
        <fullName evidence="1">Uncharacterized protein</fullName>
    </submittedName>
</protein>